<dbReference type="InterPro" id="IPR000916">
    <property type="entry name" value="Bet_v_I/MLP"/>
</dbReference>
<gene>
    <name evidence="4" type="primary">LOC111452169</name>
</gene>
<comment type="similarity">
    <text evidence="1">Belongs to the MLP family.</text>
</comment>
<dbReference type="InterPro" id="IPR023393">
    <property type="entry name" value="START-like_dom_sf"/>
</dbReference>
<dbReference type="InterPro" id="IPR052006">
    <property type="entry name" value="MLP-like"/>
</dbReference>
<reference evidence="4" key="1">
    <citation type="submission" date="2025-08" db="UniProtKB">
        <authorList>
            <consortium name="RefSeq"/>
        </authorList>
    </citation>
    <scope>IDENTIFICATION</scope>
    <source>
        <tissue evidence="4">Young leaves</tissue>
    </source>
</reference>
<evidence type="ECO:0000256" key="1">
    <source>
        <dbReference type="ARBA" id="ARBA00038242"/>
    </source>
</evidence>
<dbReference type="Pfam" id="PF00407">
    <property type="entry name" value="Bet_v_1"/>
    <property type="match status" value="1"/>
</dbReference>
<dbReference type="PANTHER" id="PTHR31338">
    <property type="entry name" value="POLYKETIDE CYCLASE/DEHYDRASE AND LIPID TRANSPORT SUPERFAMILY PROTEIN"/>
    <property type="match status" value="1"/>
</dbReference>
<sequence length="152" mass="17280">MAQISQVSADVKIQSSADKFYAFFRHKMHHLPRIFSKNLHSFEFLEGNDISPGSLMHWSYDIVGPAKMKAKVADVDEENKSITYEVVEGDILSQYTLFRSKFRAYDDVENGGAIVNWSFEFEKANENIPSPEAYLEFVSKISIGLDAYLAVN</sequence>
<evidence type="ECO:0000313" key="3">
    <source>
        <dbReference type="Proteomes" id="UP000504609"/>
    </source>
</evidence>
<proteinExistence type="inferred from homology"/>
<dbReference type="SUPFAM" id="SSF55961">
    <property type="entry name" value="Bet v1-like"/>
    <property type="match status" value="1"/>
</dbReference>
<dbReference type="CDD" id="cd07816">
    <property type="entry name" value="Bet_v1-like"/>
    <property type="match status" value="1"/>
</dbReference>
<keyword evidence="3" id="KW-1185">Reference proteome</keyword>
<dbReference type="RefSeq" id="XP_022948512.1">
    <property type="nucleotide sequence ID" value="XM_023092744.1"/>
</dbReference>
<dbReference type="Gene3D" id="3.30.530.20">
    <property type="match status" value="1"/>
</dbReference>
<dbReference type="SMART" id="SM01037">
    <property type="entry name" value="Bet_v_1"/>
    <property type="match status" value="1"/>
</dbReference>
<protein>
    <submittedName>
        <fullName evidence="4">MLP-like protein 34</fullName>
    </submittedName>
</protein>
<evidence type="ECO:0000313" key="4">
    <source>
        <dbReference type="RefSeq" id="XP_022948512.1"/>
    </source>
</evidence>
<dbReference type="GO" id="GO:0006952">
    <property type="term" value="P:defense response"/>
    <property type="evidence" value="ECO:0007669"/>
    <property type="project" value="InterPro"/>
</dbReference>
<dbReference type="PANTHER" id="PTHR31338:SF16">
    <property type="entry name" value="POLYKETIDE CYCLASE_DEHYDRASE AND LIPID TRANSPORT SUPERFAMILY PROTEIN"/>
    <property type="match status" value="1"/>
</dbReference>
<dbReference type="Proteomes" id="UP000504609">
    <property type="component" value="Unplaced"/>
</dbReference>
<dbReference type="KEGG" id="cmos:111452169"/>
<accession>A0A6J1G9G4</accession>
<name>A0A6J1G9G4_CUCMO</name>
<organism evidence="3 4">
    <name type="scientific">Cucurbita moschata</name>
    <name type="common">Winter crookneck squash</name>
    <name type="synonym">Cucurbita pepo var. moschata</name>
    <dbReference type="NCBI Taxonomy" id="3662"/>
    <lineage>
        <taxon>Eukaryota</taxon>
        <taxon>Viridiplantae</taxon>
        <taxon>Streptophyta</taxon>
        <taxon>Embryophyta</taxon>
        <taxon>Tracheophyta</taxon>
        <taxon>Spermatophyta</taxon>
        <taxon>Magnoliopsida</taxon>
        <taxon>eudicotyledons</taxon>
        <taxon>Gunneridae</taxon>
        <taxon>Pentapetalae</taxon>
        <taxon>rosids</taxon>
        <taxon>fabids</taxon>
        <taxon>Cucurbitales</taxon>
        <taxon>Cucurbitaceae</taxon>
        <taxon>Cucurbiteae</taxon>
        <taxon>Cucurbita</taxon>
    </lineage>
</organism>
<feature type="domain" description="Bet v I/Major latex protein" evidence="2">
    <location>
        <begin position="2"/>
        <end position="152"/>
    </location>
</feature>
<dbReference type="AlphaFoldDB" id="A0A6J1G9G4"/>
<dbReference type="GeneID" id="111452169"/>
<evidence type="ECO:0000259" key="2">
    <source>
        <dbReference type="SMART" id="SM01037"/>
    </source>
</evidence>